<name>A0ACA9KPM8_9GLOM</name>
<evidence type="ECO:0000313" key="1">
    <source>
        <dbReference type="EMBL" id="CAG8486055.1"/>
    </source>
</evidence>
<sequence length="127" mass="14779">MIVAVSFCLSQFCKELAEAGVDPEQIDTYTKLPDITIASNKIQKRKLEWGLISRPKIPKYFSLEEELRRLQNICTTETPTLQNLADMIMMLSMRPAEVTTLRIIHYEPDESNPLEWYNPNYSWYCTG</sequence>
<comment type="caution">
    <text evidence="1">The sequence shown here is derived from an EMBL/GenBank/DDBJ whole genome shotgun (WGS) entry which is preliminary data.</text>
</comment>
<dbReference type="Proteomes" id="UP000789525">
    <property type="component" value="Unassembled WGS sequence"/>
</dbReference>
<proteinExistence type="predicted"/>
<keyword evidence="2" id="KW-1185">Reference proteome</keyword>
<protein>
    <submittedName>
        <fullName evidence="1">9450_t:CDS:1</fullName>
    </submittedName>
</protein>
<organism evidence="1 2">
    <name type="scientific">Acaulospora colombiana</name>
    <dbReference type="NCBI Taxonomy" id="27376"/>
    <lineage>
        <taxon>Eukaryota</taxon>
        <taxon>Fungi</taxon>
        <taxon>Fungi incertae sedis</taxon>
        <taxon>Mucoromycota</taxon>
        <taxon>Glomeromycotina</taxon>
        <taxon>Glomeromycetes</taxon>
        <taxon>Diversisporales</taxon>
        <taxon>Acaulosporaceae</taxon>
        <taxon>Acaulospora</taxon>
    </lineage>
</organism>
<accession>A0ACA9KPM8</accession>
<gene>
    <name evidence="1" type="ORF">ACOLOM_LOCUS2189</name>
</gene>
<evidence type="ECO:0000313" key="2">
    <source>
        <dbReference type="Proteomes" id="UP000789525"/>
    </source>
</evidence>
<feature type="non-terminal residue" evidence="1">
    <location>
        <position position="127"/>
    </location>
</feature>
<reference evidence="1" key="1">
    <citation type="submission" date="2021-06" db="EMBL/GenBank/DDBJ databases">
        <authorList>
            <person name="Kallberg Y."/>
            <person name="Tangrot J."/>
            <person name="Rosling A."/>
        </authorList>
    </citation>
    <scope>NUCLEOTIDE SEQUENCE</scope>
    <source>
        <strain evidence="1">CL356</strain>
    </source>
</reference>
<dbReference type="EMBL" id="CAJVPT010002710">
    <property type="protein sequence ID" value="CAG8486055.1"/>
    <property type="molecule type" value="Genomic_DNA"/>
</dbReference>